<protein>
    <recommendedName>
        <fullName evidence="5">Ubiquitin-like domain-containing protein</fullName>
    </recommendedName>
</protein>
<organism evidence="1 3">
    <name type="scientific">Holdemania massiliensis</name>
    <dbReference type="NCBI Taxonomy" id="1468449"/>
    <lineage>
        <taxon>Bacteria</taxon>
        <taxon>Bacillati</taxon>
        <taxon>Bacillota</taxon>
        <taxon>Erysipelotrichia</taxon>
        <taxon>Erysipelotrichales</taxon>
        <taxon>Erysipelotrichaceae</taxon>
        <taxon>Holdemania</taxon>
    </lineage>
</organism>
<dbReference type="Proteomes" id="UP000433575">
    <property type="component" value="Unassembled WGS sequence"/>
</dbReference>
<dbReference type="RefSeq" id="WP_154238555.1">
    <property type="nucleotide sequence ID" value="NZ_AP031450.1"/>
</dbReference>
<reference evidence="3 4" key="1">
    <citation type="journal article" date="2019" name="Nat. Med.">
        <title>A library of human gut bacterial isolates paired with longitudinal multiomics data enables mechanistic microbiome research.</title>
        <authorList>
            <person name="Poyet M."/>
            <person name="Groussin M."/>
            <person name="Gibbons S.M."/>
            <person name="Avila-Pacheco J."/>
            <person name="Jiang X."/>
            <person name="Kearney S.M."/>
            <person name="Perrotta A.R."/>
            <person name="Berdy B."/>
            <person name="Zhao S."/>
            <person name="Lieberman T.D."/>
            <person name="Swanson P.K."/>
            <person name="Smith M."/>
            <person name="Roesemann S."/>
            <person name="Alexander J.E."/>
            <person name="Rich S.A."/>
            <person name="Livny J."/>
            <person name="Vlamakis H."/>
            <person name="Clish C."/>
            <person name="Bullock K."/>
            <person name="Deik A."/>
            <person name="Scott J."/>
            <person name="Pierce K.A."/>
            <person name="Xavier R.J."/>
            <person name="Alm E.J."/>
        </authorList>
    </citation>
    <scope>NUCLEOTIDE SEQUENCE [LARGE SCALE GENOMIC DNA]</scope>
    <source>
        <strain evidence="1 3">BIOML-A4</strain>
        <strain evidence="2 4">BIOML-A5</strain>
    </source>
</reference>
<evidence type="ECO:0000313" key="1">
    <source>
        <dbReference type="EMBL" id="MSA89218.1"/>
    </source>
</evidence>
<keyword evidence="4" id="KW-1185">Reference proteome</keyword>
<gene>
    <name evidence="2" type="ORF">GKD88_09300</name>
    <name evidence="1" type="ORF">GKE08_07750</name>
</gene>
<evidence type="ECO:0000313" key="4">
    <source>
        <dbReference type="Proteomes" id="UP000480929"/>
    </source>
</evidence>
<proteinExistence type="predicted"/>
<comment type="caution">
    <text evidence="1">The sequence shown here is derived from an EMBL/GenBank/DDBJ whole genome shotgun (WGS) entry which is preliminary data.</text>
</comment>
<dbReference type="AlphaFoldDB" id="A0A6N7S6S4"/>
<evidence type="ECO:0000313" key="2">
    <source>
        <dbReference type="EMBL" id="MSC33315.1"/>
    </source>
</evidence>
<name>A0A6N7S6S4_9FIRM</name>
<evidence type="ECO:0008006" key="5">
    <source>
        <dbReference type="Google" id="ProtNLM"/>
    </source>
</evidence>
<dbReference type="OrthoDB" id="1647791at2"/>
<accession>A0A6N7S6S4</accession>
<dbReference type="EMBL" id="WKPJ01000009">
    <property type="protein sequence ID" value="MSA89218.1"/>
    <property type="molecule type" value="Genomic_DNA"/>
</dbReference>
<dbReference type="EMBL" id="WKPI01000014">
    <property type="protein sequence ID" value="MSC33315.1"/>
    <property type="molecule type" value="Genomic_DNA"/>
</dbReference>
<dbReference type="Proteomes" id="UP000480929">
    <property type="component" value="Unassembled WGS sequence"/>
</dbReference>
<evidence type="ECO:0000313" key="3">
    <source>
        <dbReference type="Proteomes" id="UP000433575"/>
    </source>
</evidence>
<sequence length="84" mass="9488">MGKEVLLCFELVCSGARFECSVDPALSLQEIVEGLQEMCPAEIREEFDLSQPLILCDAQEHKILDEQKTAAQLRLDDGFKILIY</sequence>